<protein>
    <recommendedName>
        <fullName evidence="1">BSD domain-containing protein</fullName>
    </recommendedName>
</protein>
<dbReference type="GO" id="GO:0006289">
    <property type="term" value="P:nucleotide-excision repair"/>
    <property type="evidence" value="ECO:0007669"/>
    <property type="project" value="InterPro"/>
</dbReference>
<dbReference type="PANTHER" id="PTHR12856">
    <property type="entry name" value="TRANSCRIPTION INITIATION FACTOR IIH-RELATED"/>
    <property type="match status" value="1"/>
</dbReference>
<dbReference type="GO" id="GO:0006351">
    <property type="term" value="P:DNA-templated transcription"/>
    <property type="evidence" value="ECO:0007669"/>
    <property type="project" value="InterPro"/>
</dbReference>
<evidence type="ECO:0000259" key="1">
    <source>
        <dbReference type="PROSITE" id="PS50858"/>
    </source>
</evidence>
<dbReference type="InterPro" id="IPR027079">
    <property type="entry name" value="Tfb1/GTF2H1"/>
</dbReference>
<dbReference type="GO" id="GO:0000439">
    <property type="term" value="C:transcription factor TFIIH core complex"/>
    <property type="evidence" value="ECO:0007669"/>
    <property type="project" value="InterPro"/>
</dbReference>
<evidence type="ECO:0000313" key="3">
    <source>
        <dbReference type="Proteomes" id="UP001141806"/>
    </source>
</evidence>
<dbReference type="SUPFAM" id="SSF140383">
    <property type="entry name" value="BSD domain-like"/>
    <property type="match status" value="1"/>
</dbReference>
<dbReference type="OrthoDB" id="1714277at2759"/>
<proteinExistence type="predicted"/>
<reference evidence="2" key="1">
    <citation type="journal article" date="2023" name="Plant J.">
        <title>The genome of the king protea, Protea cynaroides.</title>
        <authorList>
            <person name="Chang J."/>
            <person name="Duong T.A."/>
            <person name="Schoeman C."/>
            <person name="Ma X."/>
            <person name="Roodt D."/>
            <person name="Barker N."/>
            <person name="Li Z."/>
            <person name="Van de Peer Y."/>
            <person name="Mizrachi E."/>
        </authorList>
    </citation>
    <scope>NUCLEOTIDE SEQUENCE</scope>
    <source>
        <tissue evidence="2">Young leaves</tissue>
    </source>
</reference>
<evidence type="ECO:0000313" key="2">
    <source>
        <dbReference type="EMBL" id="KAJ4950202.1"/>
    </source>
</evidence>
<dbReference type="EMBL" id="JAMYWD010000012">
    <property type="protein sequence ID" value="KAJ4950202.1"/>
    <property type="molecule type" value="Genomic_DNA"/>
</dbReference>
<dbReference type="Proteomes" id="UP001141806">
    <property type="component" value="Unassembled WGS sequence"/>
</dbReference>
<dbReference type="InterPro" id="IPR005607">
    <property type="entry name" value="BSD_dom"/>
</dbReference>
<name>A0A9Q0GQI6_9MAGN</name>
<sequence>MSAVGLSFWQTGLEGLTLRINLKCRFMHQYMDGICKRKLPYCYIFAEKPAVHQAYLNFVPSKMSEKDFWTKYCRAEYLHRTKNLKLSRRVFIFRSTLDMEADEGDDYMHLLEHLTRIERAVQVTGVETSFHRVWTLGVFLYWRFLLLLSAGDTIEMELGDRRTVAEALTSRASH</sequence>
<dbReference type="Pfam" id="PF03909">
    <property type="entry name" value="BSD"/>
    <property type="match status" value="1"/>
</dbReference>
<comment type="caution">
    <text evidence="2">The sequence shown here is derived from an EMBL/GenBank/DDBJ whole genome shotgun (WGS) entry which is preliminary data.</text>
</comment>
<feature type="domain" description="BSD" evidence="1">
    <location>
        <begin position="44"/>
        <end position="80"/>
    </location>
</feature>
<dbReference type="InterPro" id="IPR035925">
    <property type="entry name" value="BSD_dom_sf"/>
</dbReference>
<keyword evidence="3" id="KW-1185">Reference proteome</keyword>
<dbReference type="AlphaFoldDB" id="A0A9Q0GQI6"/>
<gene>
    <name evidence="2" type="ORF">NE237_027034</name>
</gene>
<dbReference type="PROSITE" id="PS50858">
    <property type="entry name" value="BSD"/>
    <property type="match status" value="1"/>
</dbReference>
<organism evidence="2 3">
    <name type="scientific">Protea cynaroides</name>
    <dbReference type="NCBI Taxonomy" id="273540"/>
    <lineage>
        <taxon>Eukaryota</taxon>
        <taxon>Viridiplantae</taxon>
        <taxon>Streptophyta</taxon>
        <taxon>Embryophyta</taxon>
        <taxon>Tracheophyta</taxon>
        <taxon>Spermatophyta</taxon>
        <taxon>Magnoliopsida</taxon>
        <taxon>Proteales</taxon>
        <taxon>Proteaceae</taxon>
        <taxon>Protea</taxon>
    </lineage>
</organism>
<accession>A0A9Q0GQI6</accession>